<dbReference type="RefSeq" id="WP_344162250.1">
    <property type="nucleotide sequence ID" value="NZ_BAAANF010000023.1"/>
</dbReference>
<sequence length="250" mass="26497">MTIPTVTPNPLPESPLNQAAVLILTPEGSPFIAGSIADPAEQAVGSAIHTYPPDDPNLDNQFTTPIAALIPRTVQALSAESDTARGSLAVLTVGYLSRVQHDLARATNRTVLSSPLLAVPMLLAMLPPGRRVLVVYANLGWADLSDIPGVPSDRDSDVIRVGLEEVGPFRRAVFDRTEPFDHEAVSAQIIEKLDIPDLGAVVLECGEMAAVADRIRKEVDVPVIDYHVLASCFAAALSSSRAPSGRSHSS</sequence>
<keyword evidence="2" id="KW-1185">Reference proteome</keyword>
<proteinExistence type="predicted"/>
<gene>
    <name evidence="1" type="ORF">GCM10009745_70880</name>
</gene>
<dbReference type="InterPro" id="IPR053714">
    <property type="entry name" value="Iso_Racemase_Enz_sf"/>
</dbReference>
<evidence type="ECO:0000313" key="1">
    <source>
        <dbReference type="EMBL" id="GAA1712496.1"/>
    </source>
</evidence>
<reference evidence="2" key="1">
    <citation type="journal article" date="2019" name="Int. J. Syst. Evol. Microbiol.">
        <title>The Global Catalogue of Microorganisms (GCM) 10K type strain sequencing project: providing services to taxonomists for standard genome sequencing and annotation.</title>
        <authorList>
            <consortium name="The Broad Institute Genomics Platform"/>
            <consortium name="The Broad Institute Genome Sequencing Center for Infectious Disease"/>
            <person name="Wu L."/>
            <person name="Ma J."/>
        </authorList>
    </citation>
    <scope>NUCLEOTIDE SEQUENCE [LARGE SCALE GENOMIC DNA]</scope>
    <source>
        <strain evidence="2">JCM 14307</strain>
    </source>
</reference>
<evidence type="ECO:0008006" key="3">
    <source>
        <dbReference type="Google" id="ProtNLM"/>
    </source>
</evidence>
<name>A0ABP4UW47_9ACTN</name>
<accession>A0ABP4UW47</accession>
<protein>
    <recommendedName>
        <fullName evidence="3">Aspartate/glutamate racemase family protein</fullName>
    </recommendedName>
</protein>
<dbReference type="Gene3D" id="3.40.50.12500">
    <property type="match status" value="1"/>
</dbReference>
<evidence type="ECO:0000313" key="2">
    <source>
        <dbReference type="Proteomes" id="UP001500280"/>
    </source>
</evidence>
<organism evidence="1 2">
    <name type="scientific">Kribbella yunnanensis</name>
    <dbReference type="NCBI Taxonomy" id="190194"/>
    <lineage>
        <taxon>Bacteria</taxon>
        <taxon>Bacillati</taxon>
        <taxon>Actinomycetota</taxon>
        <taxon>Actinomycetes</taxon>
        <taxon>Propionibacteriales</taxon>
        <taxon>Kribbellaceae</taxon>
        <taxon>Kribbella</taxon>
    </lineage>
</organism>
<comment type="caution">
    <text evidence="1">The sequence shown here is derived from an EMBL/GenBank/DDBJ whole genome shotgun (WGS) entry which is preliminary data.</text>
</comment>
<dbReference type="Proteomes" id="UP001500280">
    <property type="component" value="Unassembled WGS sequence"/>
</dbReference>
<dbReference type="EMBL" id="BAAANF010000023">
    <property type="protein sequence ID" value="GAA1712496.1"/>
    <property type="molecule type" value="Genomic_DNA"/>
</dbReference>